<dbReference type="Proteomes" id="UP001500280">
    <property type="component" value="Unassembled WGS sequence"/>
</dbReference>
<evidence type="ECO:0000313" key="3">
    <source>
        <dbReference type="EMBL" id="GAA1717671.1"/>
    </source>
</evidence>
<dbReference type="RefSeq" id="WP_344164296.1">
    <property type="nucleotide sequence ID" value="NZ_BAAANF010000028.1"/>
</dbReference>
<gene>
    <name evidence="3" type="ORF">GCM10009745_78050</name>
</gene>
<evidence type="ECO:0000259" key="2">
    <source>
        <dbReference type="Pfam" id="PF20059"/>
    </source>
</evidence>
<name>A0ABN2J475_9ACTN</name>
<keyword evidence="1" id="KW-0812">Transmembrane</keyword>
<dbReference type="InterPro" id="IPR045597">
    <property type="entry name" value="DUF6458"/>
</dbReference>
<keyword evidence="4" id="KW-1185">Reference proteome</keyword>
<accession>A0ABN2J475</accession>
<evidence type="ECO:0000313" key="4">
    <source>
        <dbReference type="Proteomes" id="UP001500280"/>
    </source>
</evidence>
<reference evidence="3 4" key="1">
    <citation type="journal article" date="2019" name="Int. J. Syst. Evol. Microbiol.">
        <title>The Global Catalogue of Microorganisms (GCM) 10K type strain sequencing project: providing services to taxonomists for standard genome sequencing and annotation.</title>
        <authorList>
            <consortium name="The Broad Institute Genomics Platform"/>
            <consortium name="The Broad Institute Genome Sequencing Center for Infectious Disease"/>
            <person name="Wu L."/>
            <person name="Ma J."/>
        </authorList>
    </citation>
    <scope>NUCLEOTIDE SEQUENCE [LARGE SCALE GENOMIC DNA]</scope>
    <source>
        <strain evidence="3 4">JCM 14307</strain>
    </source>
</reference>
<comment type="caution">
    <text evidence="3">The sequence shown here is derived from an EMBL/GenBank/DDBJ whole genome shotgun (WGS) entry which is preliminary data.</text>
</comment>
<proteinExistence type="predicted"/>
<protein>
    <recommendedName>
        <fullName evidence="2">DUF6458 domain-containing protein</fullName>
    </recommendedName>
</protein>
<feature type="domain" description="DUF6458" evidence="2">
    <location>
        <begin position="1"/>
        <end position="54"/>
    </location>
</feature>
<feature type="transmembrane region" description="Helical" evidence="1">
    <location>
        <begin position="29"/>
        <end position="48"/>
    </location>
</feature>
<dbReference type="Pfam" id="PF20059">
    <property type="entry name" value="DUF6458"/>
    <property type="match status" value="1"/>
</dbReference>
<evidence type="ECO:0000256" key="1">
    <source>
        <dbReference type="SAM" id="Phobius"/>
    </source>
</evidence>
<keyword evidence="1" id="KW-0472">Membrane</keyword>
<dbReference type="EMBL" id="BAAANF010000028">
    <property type="protein sequence ID" value="GAA1717671.1"/>
    <property type="molecule type" value="Genomic_DNA"/>
</dbReference>
<organism evidence="3 4">
    <name type="scientific">Kribbella yunnanensis</name>
    <dbReference type="NCBI Taxonomy" id="190194"/>
    <lineage>
        <taxon>Bacteria</taxon>
        <taxon>Bacillati</taxon>
        <taxon>Actinomycetota</taxon>
        <taxon>Actinomycetes</taxon>
        <taxon>Propionibacteriales</taxon>
        <taxon>Kribbellaceae</taxon>
        <taxon>Kribbella</taxon>
    </lineage>
</organism>
<sequence length="95" mass="10352">MRIGVGITLVTIGAIIAFAVRDTSDSLNLQALGIIIMLAGAAGIWLSYRLANPRNRDEATMLKPNVEKQYSVAPHDKVAETTIDVTPTHLREDHN</sequence>
<keyword evidence="1" id="KW-1133">Transmembrane helix</keyword>